<keyword evidence="1" id="KW-0732">Signal</keyword>
<gene>
    <name evidence="2" type="ORF">BAGA_04795</name>
</gene>
<evidence type="ECO:0000256" key="1">
    <source>
        <dbReference type="SAM" id="SignalP"/>
    </source>
</evidence>
<dbReference type="eggNOG" id="ENOG5034BZF">
    <property type="taxonomic scope" value="Bacteria"/>
</dbReference>
<accession>A0A073KNT7</accession>
<reference evidence="2 3" key="1">
    <citation type="submission" date="2014-06" db="EMBL/GenBank/DDBJ databases">
        <title>Draft genome sequence of Bacillus gaemokensis JCM 15801 (MCCC 1A00707).</title>
        <authorList>
            <person name="Lai Q."/>
            <person name="Liu Y."/>
            <person name="Shao Z."/>
        </authorList>
    </citation>
    <scope>NUCLEOTIDE SEQUENCE [LARGE SCALE GENOMIC DNA]</scope>
    <source>
        <strain evidence="2 3">JCM 15801</strain>
    </source>
</reference>
<name>A0A073KNT7_9BACI</name>
<dbReference type="NCBIfam" id="NF005260">
    <property type="entry name" value="PRK06763.1"/>
    <property type="match status" value="1"/>
</dbReference>
<comment type="caution">
    <text evidence="2">The sequence shown here is derived from an EMBL/GenBank/DDBJ whole genome shotgun (WGS) entry which is preliminary data.</text>
</comment>
<feature type="chain" id="PRO_5038660571" evidence="1">
    <location>
        <begin position="19"/>
        <end position="219"/>
    </location>
</feature>
<evidence type="ECO:0000313" key="2">
    <source>
        <dbReference type="EMBL" id="KEK24028.1"/>
    </source>
</evidence>
<proteinExistence type="predicted"/>
<protein>
    <submittedName>
        <fullName evidence="2">ATP synthase F0F1 subunit alpha</fullName>
    </submittedName>
</protein>
<dbReference type="RefSeq" id="WP_033674884.1">
    <property type="nucleotide sequence ID" value="NZ_JOTM01000010.1"/>
</dbReference>
<keyword evidence="3" id="KW-1185">Reference proteome</keyword>
<organism evidence="2 3">
    <name type="scientific">Bacillus gaemokensis</name>
    <dbReference type="NCBI Taxonomy" id="574375"/>
    <lineage>
        <taxon>Bacteria</taxon>
        <taxon>Bacillati</taxon>
        <taxon>Bacillota</taxon>
        <taxon>Bacilli</taxon>
        <taxon>Bacillales</taxon>
        <taxon>Bacillaceae</taxon>
        <taxon>Bacillus</taxon>
        <taxon>Bacillus cereus group</taxon>
    </lineage>
</organism>
<evidence type="ECO:0000313" key="3">
    <source>
        <dbReference type="Proteomes" id="UP000027778"/>
    </source>
</evidence>
<dbReference type="AlphaFoldDB" id="A0A073KNT7"/>
<feature type="signal peptide" evidence="1">
    <location>
        <begin position="1"/>
        <end position="18"/>
    </location>
</feature>
<dbReference type="EMBL" id="JOTM01000010">
    <property type="protein sequence ID" value="KEK24028.1"/>
    <property type="molecule type" value="Genomic_DNA"/>
</dbReference>
<sequence length="219" mass="24606">MNMKKVVLAGALGFAALAGTNLPGLEVTKASAASVESNTTTIEGRVVEVTENAFYIESKEYNDNLDNLVRIEVDFNPNVKVGDQVKATGFMWRNFSTFMTATTVEQVQDNKSLTPGIHYDKQGKPDFAIGTITKQYKFTYDTNESQDFVIVTYPNKEGKALTVHVALSSNNKFNVGDTVKVKNILEWIRSDHFETDEINMEKMNETKTPTVQDDRWIWS</sequence>
<dbReference type="OrthoDB" id="2918259at2"/>
<dbReference type="Proteomes" id="UP000027778">
    <property type="component" value="Unassembled WGS sequence"/>
</dbReference>
<dbReference type="InterPro" id="IPR059208">
    <property type="entry name" value="ATP_synth_asu_put"/>
</dbReference>